<dbReference type="EMBL" id="JAOQIO010000124">
    <property type="protein sequence ID" value="MCU6798098.1"/>
    <property type="molecule type" value="Genomic_DNA"/>
</dbReference>
<evidence type="ECO:0000256" key="2">
    <source>
        <dbReference type="ARBA" id="ARBA00007935"/>
    </source>
</evidence>
<feature type="transmembrane region" description="Helical" evidence="8">
    <location>
        <begin position="153"/>
        <end position="172"/>
    </location>
</feature>
<evidence type="ECO:0000256" key="6">
    <source>
        <dbReference type="ARBA" id="ARBA00022989"/>
    </source>
</evidence>
<keyword evidence="3" id="KW-0813">Transport</keyword>
<protein>
    <submittedName>
        <fullName evidence="9">Iron ABC transporter permease</fullName>
    </submittedName>
</protein>
<comment type="subcellular location">
    <subcellularLocation>
        <location evidence="1">Cell membrane</location>
        <topology evidence="1">Multi-pass membrane protein</topology>
    </subcellularLocation>
</comment>
<dbReference type="PANTHER" id="PTHR30472:SF65">
    <property type="entry name" value="SIDEROPHORE TRANSPORT SYSTEM PERMEASE PROTEIN YFIZ-RELATED"/>
    <property type="match status" value="1"/>
</dbReference>
<keyword evidence="5 8" id="KW-0812">Transmembrane</keyword>
<evidence type="ECO:0000256" key="8">
    <source>
        <dbReference type="SAM" id="Phobius"/>
    </source>
</evidence>
<comment type="similarity">
    <text evidence="2">Belongs to the binding-protein-dependent transport system permease family. FecCD subfamily.</text>
</comment>
<feature type="transmembrane region" description="Helical" evidence="8">
    <location>
        <begin position="12"/>
        <end position="34"/>
    </location>
</feature>
<dbReference type="Proteomes" id="UP001652445">
    <property type="component" value="Unassembled WGS sequence"/>
</dbReference>
<dbReference type="SUPFAM" id="SSF81345">
    <property type="entry name" value="ABC transporter involved in vitamin B12 uptake, BtuC"/>
    <property type="match status" value="1"/>
</dbReference>
<evidence type="ECO:0000313" key="10">
    <source>
        <dbReference type="Proteomes" id="UP001652445"/>
    </source>
</evidence>
<keyword evidence="7 8" id="KW-0472">Membrane</keyword>
<sequence>MRKELLTSPFKIAGLVIALLLLAVAFVCSLKFGINTYSWAKIVEAYTAFNGSNEHIIIQTTRMPRALIGALVGGSLAVAGALMQAITRNPLASPSIFGVNAGAAFAIVLAVVFFNVTNLTQYTWIAFFGAAISAGGVYLLGSIGRDGLTPIKITLAGSAMTAFFASLTQGVLLSNGKAFDQVLVWLVGSVAGRTMEMFDSVFLYMLAALIGAIILAPHINVLAMGDDVAKGLGQSTIFIKASAAIVIVILAGGSVALAGPVVFIGIIIPHIARFLVGGDHRWLIPYCAVLGALLLVSADVGSRFIAMPKEVHVGVTTALIGVPFFVYIARKGGRF</sequence>
<keyword evidence="10" id="KW-1185">Reference proteome</keyword>
<dbReference type="CDD" id="cd06550">
    <property type="entry name" value="TM_ABC_iron-siderophores_like"/>
    <property type="match status" value="1"/>
</dbReference>
<reference evidence="9 10" key="1">
    <citation type="submission" date="2022-09" db="EMBL/GenBank/DDBJ databases">
        <authorList>
            <person name="Han X.L."/>
            <person name="Wang Q."/>
            <person name="Lu T."/>
        </authorList>
    </citation>
    <scope>NUCLEOTIDE SEQUENCE [LARGE SCALE GENOMIC DNA]</scope>
    <source>
        <strain evidence="9 10">WQ 127069</strain>
    </source>
</reference>
<feature type="transmembrane region" description="Helical" evidence="8">
    <location>
        <begin position="311"/>
        <end position="329"/>
    </location>
</feature>
<proteinExistence type="inferred from homology"/>
<keyword evidence="4" id="KW-1003">Cell membrane</keyword>
<feature type="transmembrane region" description="Helical" evidence="8">
    <location>
        <begin position="66"/>
        <end position="85"/>
    </location>
</feature>
<dbReference type="RefSeq" id="WP_262688820.1">
    <property type="nucleotide sequence ID" value="NZ_JAOQIO010000124.1"/>
</dbReference>
<evidence type="ECO:0000256" key="7">
    <source>
        <dbReference type="ARBA" id="ARBA00023136"/>
    </source>
</evidence>
<feature type="transmembrane region" description="Helical" evidence="8">
    <location>
        <begin position="243"/>
        <end position="271"/>
    </location>
</feature>
<evidence type="ECO:0000256" key="3">
    <source>
        <dbReference type="ARBA" id="ARBA00022448"/>
    </source>
</evidence>
<evidence type="ECO:0000256" key="5">
    <source>
        <dbReference type="ARBA" id="ARBA00022692"/>
    </source>
</evidence>
<feature type="transmembrane region" description="Helical" evidence="8">
    <location>
        <begin position="202"/>
        <end position="223"/>
    </location>
</feature>
<feature type="transmembrane region" description="Helical" evidence="8">
    <location>
        <begin position="97"/>
        <end position="116"/>
    </location>
</feature>
<evidence type="ECO:0000313" key="9">
    <source>
        <dbReference type="EMBL" id="MCU6798098.1"/>
    </source>
</evidence>
<accession>A0ABT2UU09</accession>
<keyword evidence="6 8" id="KW-1133">Transmembrane helix</keyword>
<evidence type="ECO:0000256" key="4">
    <source>
        <dbReference type="ARBA" id="ARBA00022475"/>
    </source>
</evidence>
<dbReference type="Gene3D" id="1.10.3470.10">
    <property type="entry name" value="ABC transporter involved in vitamin B12 uptake, BtuC"/>
    <property type="match status" value="1"/>
</dbReference>
<dbReference type="PANTHER" id="PTHR30472">
    <property type="entry name" value="FERRIC ENTEROBACTIN TRANSPORT SYSTEM PERMEASE PROTEIN"/>
    <property type="match status" value="1"/>
</dbReference>
<dbReference type="InterPro" id="IPR037294">
    <property type="entry name" value="ABC_BtuC-like"/>
</dbReference>
<feature type="transmembrane region" description="Helical" evidence="8">
    <location>
        <begin position="122"/>
        <end position="141"/>
    </location>
</feature>
<feature type="transmembrane region" description="Helical" evidence="8">
    <location>
        <begin position="283"/>
        <end position="305"/>
    </location>
</feature>
<dbReference type="Pfam" id="PF01032">
    <property type="entry name" value="FecCD"/>
    <property type="match status" value="1"/>
</dbReference>
<evidence type="ECO:0000256" key="1">
    <source>
        <dbReference type="ARBA" id="ARBA00004651"/>
    </source>
</evidence>
<comment type="caution">
    <text evidence="9">The sequence shown here is derived from an EMBL/GenBank/DDBJ whole genome shotgun (WGS) entry which is preliminary data.</text>
</comment>
<gene>
    <name evidence="9" type="ORF">OB236_38825</name>
</gene>
<name>A0ABT2UU09_9BACL</name>
<organism evidence="9 10">
    <name type="scientific">Paenibacillus baimaensis</name>
    <dbReference type="NCBI Taxonomy" id="2982185"/>
    <lineage>
        <taxon>Bacteria</taxon>
        <taxon>Bacillati</taxon>
        <taxon>Bacillota</taxon>
        <taxon>Bacilli</taxon>
        <taxon>Bacillales</taxon>
        <taxon>Paenibacillaceae</taxon>
        <taxon>Paenibacillus</taxon>
    </lineage>
</organism>
<dbReference type="InterPro" id="IPR000522">
    <property type="entry name" value="ABC_transptr_permease_BtuC"/>
</dbReference>